<keyword evidence="2" id="KW-1185">Reference proteome</keyword>
<gene>
    <name evidence="1" type="ORF">D7Z54_01675</name>
</gene>
<dbReference type="RefSeq" id="WP_125553783.1">
    <property type="nucleotide sequence ID" value="NZ_RBVX01000001.1"/>
</dbReference>
<name>A0A3R9PAZ3_9BACI</name>
<organism evidence="1 2">
    <name type="scientific">Salibacterium salarium</name>
    <dbReference type="NCBI Taxonomy" id="284579"/>
    <lineage>
        <taxon>Bacteria</taxon>
        <taxon>Bacillati</taxon>
        <taxon>Bacillota</taxon>
        <taxon>Bacilli</taxon>
        <taxon>Bacillales</taxon>
        <taxon>Bacillaceae</taxon>
    </lineage>
</organism>
<evidence type="ECO:0000313" key="1">
    <source>
        <dbReference type="EMBL" id="RSL35300.1"/>
    </source>
</evidence>
<evidence type="ECO:0000313" key="2">
    <source>
        <dbReference type="Proteomes" id="UP000275076"/>
    </source>
</evidence>
<reference evidence="1 2" key="1">
    <citation type="submission" date="2018-10" db="EMBL/GenBank/DDBJ databases">
        <title>Draft genome sequence of Bacillus salarius IM0101, isolated from a hypersaline soil in Inner Mongolia, China.</title>
        <authorList>
            <person name="Yamprayoonswat W."/>
            <person name="Boonvisut S."/>
            <person name="Jumpathong W."/>
            <person name="Sittihan S."/>
            <person name="Ruangsuj P."/>
            <person name="Wanthongcharoen S."/>
            <person name="Thongpramul N."/>
            <person name="Pimmason S."/>
            <person name="Yu B."/>
            <person name="Yasawong M."/>
        </authorList>
    </citation>
    <scope>NUCLEOTIDE SEQUENCE [LARGE SCALE GENOMIC DNA]</scope>
    <source>
        <strain evidence="1 2">IM0101</strain>
    </source>
</reference>
<dbReference type="EMBL" id="RBVX01000001">
    <property type="protein sequence ID" value="RSL35300.1"/>
    <property type="molecule type" value="Genomic_DNA"/>
</dbReference>
<comment type="caution">
    <text evidence="1">The sequence shown here is derived from an EMBL/GenBank/DDBJ whole genome shotgun (WGS) entry which is preliminary data.</text>
</comment>
<accession>A0A3R9PAZ3</accession>
<dbReference type="OrthoDB" id="2084649at2"/>
<protein>
    <submittedName>
        <fullName evidence="1">Uncharacterized protein</fullName>
    </submittedName>
</protein>
<sequence length="205" mass="24321">MTDTMNKLKESKFFLNKMNKYYEVDPDFNFYLSAFISAARSVTWIMKSEFIHVEGWENWFNKQEPGDKELLRKTNDIRIQTIKKSSLHTGRRAVLDIPKERITEEAKKYMRNIDKQKVKFTIRVNEGIDKTSRVDENGVTFTGEFTDIFRKIDEFPDEDILGVCQRYIDELEKLVLECEKFFADKLEEKYVEGSSIKFADTDLFE</sequence>
<proteinExistence type="predicted"/>
<dbReference type="AlphaFoldDB" id="A0A3R9PAZ3"/>
<dbReference type="Proteomes" id="UP000275076">
    <property type="component" value="Unassembled WGS sequence"/>
</dbReference>